<feature type="transmembrane region" description="Helical" evidence="2">
    <location>
        <begin position="196"/>
        <end position="229"/>
    </location>
</feature>
<sequence>MENRPAPQGPEGCLTVAIRIPVRIVVLVLVVPVRIVWDLLVVGAKALRRVVLAPLWRGLVVIPFGWLYRWVLTPLGRSTAWLARGVGVVVAAVGEAVGVAVTWVLVTLIAAPSVWLYRQVLTPLARIAGHTIKALAIGLTRVLWAVFVWPPVTLWRLLLFPLLRYGILLPASWLLRTLQSAAAWLYRTALTPTGHALARLAALIGAGLVALGRGLVALGVLLVVVPVGWVYRRVLTPLGRGLAVVVREIGHAIGHAWRVAGHLSRAIGRGLKWLAHTLVGRPTRWVYVVILTPVGHAVRDAVWRPAARAAREAGRAARQALTTARETVRTARQEAWRALVGGPPRERTEHRARTLGSTTTASGAVPAPEISLSKAEG</sequence>
<feature type="transmembrane region" description="Helical" evidence="2">
    <location>
        <begin position="20"/>
        <end position="43"/>
    </location>
</feature>
<name>A0A387HGE5_9ACTN</name>
<keyword evidence="2" id="KW-1133">Transmembrane helix</keyword>
<dbReference type="AlphaFoldDB" id="A0A387HGE5"/>
<accession>A0A387HGE5</accession>
<feature type="region of interest" description="Disordered" evidence="1">
    <location>
        <begin position="341"/>
        <end position="377"/>
    </location>
</feature>
<dbReference type="RefSeq" id="WP_120723410.1">
    <property type="nucleotide sequence ID" value="NZ_CP032698.1"/>
</dbReference>
<reference evidence="3 4" key="1">
    <citation type="submission" date="2018-10" db="EMBL/GenBank/DDBJ databases">
        <title>Relationship between Morphology and Antimicrobial Activity in Streptomyces.</title>
        <authorList>
            <person name="Kang H.J."/>
            <person name="Kim S.B."/>
        </authorList>
    </citation>
    <scope>NUCLEOTIDE SEQUENCE [LARGE SCALE GENOMIC DNA]</scope>
    <source>
        <strain evidence="3 4">BH38</strain>
    </source>
</reference>
<evidence type="ECO:0000256" key="1">
    <source>
        <dbReference type="SAM" id="MobiDB-lite"/>
    </source>
</evidence>
<protein>
    <submittedName>
        <fullName evidence="3">Uncharacterized protein</fullName>
    </submittedName>
</protein>
<evidence type="ECO:0000256" key="2">
    <source>
        <dbReference type="SAM" id="Phobius"/>
    </source>
</evidence>
<keyword evidence="4" id="KW-1185">Reference proteome</keyword>
<dbReference type="OrthoDB" id="4538058at2"/>
<keyword evidence="2" id="KW-0812">Transmembrane</keyword>
<proteinExistence type="predicted"/>
<evidence type="ECO:0000313" key="4">
    <source>
        <dbReference type="Proteomes" id="UP000271554"/>
    </source>
</evidence>
<evidence type="ECO:0000313" key="3">
    <source>
        <dbReference type="EMBL" id="AYG82905.1"/>
    </source>
</evidence>
<dbReference type="KEGG" id="shun:DWB77_05095"/>
<organism evidence="3 4">
    <name type="scientific">Streptomyces hundungensis</name>
    <dbReference type="NCBI Taxonomy" id="1077946"/>
    <lineage>
        <taxon>Bacteria</taxon>
        <taxon>Bacillati</taxon>
        <taxon>Actinomycetota</taxon>
        <taxon>Actinomycetes</taxon>
        <taxon>Kitasatosporales</taxon>
        <taxon>Streptomycetaceae</taxon>
        <taxon>Streptomyces</taxon>
    </lineage>
</organism>
<keyword evidence="2" id="KW-0472">Membrane</keyword>
<feature type="transmembrane region" description="Helical" evidence="2">
    <location>
        <begin position="88"/>
        <end position="111"/>
    </location>
</feature>
<feature type="transmembrane region" description="Helical" evidence="2">
    <location>
        <begin position="132"/>
        <end position="149"/>
    </location>
</feature>
<gene>
    <name evidence="3" type="ORF">DWB77_05095</name>
</gene>
<dbReference type="EMBL" id="CP032698">
    <property type="protein sequence ID" value="AYG82905.1"/>
    <property type="molecule type" value="Genomic_DNA"/>
</dbReference>
<dbReference type="Proteomes" id="UP000271554">
    <property type="component" value="Chromosome"/>
</dbReference>
<feature type="transmembrane region" description="Helical" evidence="2">
    <location>
        <begin position="50"/>
        <end position="68"/>
    </location>
</feature>